<protein>
    <recommendedName>
        <fullName evidence="2">ABM domain-containing protein</fullName>
    </recommendedName>
</protein>
<feature type="compositionally biased region" description="Polar residues" evidence="1">
    <location>
        <begin position="40"/>
        <end position="56"/>
    </location>
</feature>
<dbReference type="EMBL" id="ML769547">
    <property type="protein sequence ID" value="KAE9394608.1"/>
    <property type="molecule type" value="Genomic_DNA"/>
</dbReference>
<dbReference type="Proteomes" id="UP000799118">
    <property type="component" value="Unassembled WGS sequence"/>
</dbReference>
<keyword evidence="4" id="KW-1185">Reference proteome</keyword>
<sequence>MQARSRVLNEERVCLAAGMSTMRVSVARALSYKRIQEQLQENQNTHRSPHNPQSLKMSFITPPPKTTPSGKILSIVTGRVKAGKEEILAEVLKNVQKRAESDEEPGTLTFRVTRRLDSEGNFLPVFFLIEEYASDAAFKEHLAGPGFESFAKALKEHDFFEEGSFSIDYMDDI</sequence>
<accession>A0A6A4HAE7</accession>
<dbReference type="OrthoDB" id="2968776at2759"/>
<reference evidence="3" key="1">
    <citation type="journal article" date="2019" name="Environ. Microbiol.">
        <title>Fungal ecological strategies reflected in gene transcription - a case study of two litter decomposers.</title>
        <authorList>
            <person name="Barbi F."/>
            <person name="Kohler A."/>
            <person name="Barry K."/>
            <person name="Baskaran P."/>
            <person name="Daum C."/>
            <person name="Fauchery L."/>
            <person name="Ihrmark K."/>
            <person name="Kuo A."/>
            <person name="LaButti K."/>
            <person name="Lipzen A."/>
            <person name="Morin E."/>
            <person name="Grigoriev I.V."/>
            <person name="Henrissat B."/>
            <person name="Lindahl B."/>
            <person name="Martin F."/>
        </authorList>
    </citation>
    <scope>NUCLEOTIDE SEQUENCE</scope>
    <source>
        <strain evidence="3">JB14</strain>
    </source>
</reference>
<organism evidence="3 4">
    <name type="scientific">Gymnopus androsaceus JB14</name>
    <dbReference type="NCBI Taxonomy" id="1447944"/>
    <lineage>
        <taxon>Eukaryota</taxon>
        <taxon>Fungi</taxon>
        <taxon>Dikarya</taxon>
        <taxon>Basidiomycota</taxon>
        <taxon>Agaricomycotina</taxon>
        <taxon>Agaricomycetes</taxon>
        <taxon>Agaricomycetidae</taxon>
        <taxon>Agaricales</taxon>
        <taxon>Marasmiineae</taxon>
        <taxon>Omphalotaceae</taxon>
        <taxon>Gymnopus</taxon>
    </lineage>
</organism>
<feature type="region of interest" description="Disordered" evidence="1">
    <location>
        <begin position="40"/>
        <end position="71"/>
    </location>
</feature>
<dbReference type="InterPro" id="IPR007138">
    <property type="entry name" value="ABM_dom"/>
</dbReference>
<feature type="domain" description="ABM" evidence="2">
    <location>
        <begin position="72"/>
        <end position="168"/>
    </location>
</feature>
<evidence type="ECO:0000313" key="3">
    <source>
        <dbReference type="EMBL" id="KAE9394608.1"/>
    </source>
</evidence>
<dbReference type="PROSITE" id="PS51725">
    <property type="entry name" value="ABM"/>
    <property type="match status" value="1"/>
</dbReference>
<dbReference type="InterPro" id="IPR011008">
    <property type="entry name" value="Dimeric_a/b-barrel"/>
</dbReference>
<evidence type="ECO:0000313" key="4">
    <source>
        <dbReference type="Proteomes" id="UP000799118"/>
    </source>
</evidence>
<evidence type="ECO:0000256" key="1">
    <source>
        <dbReference type="SAM" id="MobiDB-lite"/>
    </source>
</evidence>
<gene>
    <name evidence="3" type="ORF">BT96DRAFT_923465</name>
</gene>
<dbReference type="Pfam" id="PF03992">
    <property type="entry name" value="ABM"/>
    <property type="match status" value="1"/>
</dbReference>
<proteinExistence type="predicted"/>
<dbReference type="SUPFAM" id="SSF54909">
    <property type="entry name" value="Dimeric alpha+beta barrel"/>
    <property type="match status" value="1"/>
</dbReference>
<dbReference type="Gene3D" id="3.30.70.100">
    <property type="match status" value="1"/>
</dbReference>
<evidence type="ECO:0000259" key="2">
    <source>
        <dbReference type="PROSITE" id="PS51725"/>
    </source>
</evidence>
<dbReference type="AlphaFoldDB" id="A0A6A4HAE7"/>
<name>A0A6A4HAE7_9AGAR</name>